<dbReference type="InterPro" id="IPR027417">
    <property type="entry name" value="P-loop_NTPase"/>
</dbReference>
<dbReference type="SUPFAM" id="SSF52540">
    <property type="entry name" value="P-loop containing nucleoside triphosphate hydrolases"/>
    <property type="match status" value="1"/>
</dbReference>
<dbReference type="Pfam" id="PF13238">
    <property type="entry name" value="AAA_18"/>
    <property type="match status" value="1"/>
</dbReference>
<dbReference type="Proteomes" id="UP001569414">
    <property type="component" value="Unassembled WGS sequence"/>
</dbReference>
<dbReference type="RefSeq" id="WP_371843428.1">
    <property type="nucleotide sequence ID" value="NZ_JBGMEL010000008.1"/>
</dbReference>
<evidence type="ECO:0000313" key="1">
    <source>
        <dbReference type="EMBL" id="MFA0790830.1"/>
    </source>
</evidence>
<dbReference type="EMBL" id="JBGMEL010000008">
    <property type="protein sequence ID" value="MFA0790830.1"/>
    <property type="molecule type" value="Genomic_DNA"/>
</dbReference>
<dbReference type="PANTHER" id="PTHR37816">
    <property type="entry name" value="YALI0E33011P"/>
    <property type="match status" value="1"/>
</dbReference>
<proteinExistence type="predicted"/>
<dbReference type="CDD" id="cd00267">
    <property type="entry name" value="ABC_ATPase"/>
    <property type="match status" value="1"/>
</dbReference>
<sequence>MDKILIFGNSGSGKSTLAKHLSRKSGLYHLDLDSLAWLPTTPPQRMPIEESRVQMKTFLKEQVSWVVEGCYTDLLELLIAQATEIIFMDLNVKQCLDNAKNRPWEPHKYDSKEAQDANLNMLVNWIRDYYSRANTFSHQAHLRFYNSFKGKKSAYTENPTYL</sequence>
<dbReference type="InterPro" id="IPR052922">
    <property type="entry name" value="Cytidylate_Kinase-2"/>
</dbReference>
<dbReference type="Gene3D" id="3.40.50.300">
    <property type="entry name" value="P-loop containing nucleotide triphosphate hydrolases"/>
    <property type="match status" value="1"/>
</dbReference>
<organism evidence="1 2">
    <name type="scientific">Microbulbifer echini</name>
    <dbReference type="NCBI Taxonomy" id="1529067"/>
    <lineage>
        <taxon>Bacteria</taxon>
        <taxon>Pseudomonadati</taxon>
        <taxon>Pseudomonadota</taxon>
        <taxon>Gammaproteobacteria</taxon>
        <taxon>Cellvibrionales</taxon>
        <taxon>Microbulbiferaceae</taxon>
        <taxon>Microbulbifer</taxon>
    </lineage>
</organism>
<accession>A0ABV4NNA6</accession>
<protein>
    <submittedName>
        <fullName evidence="1">AAA family ATPase</fullName>
    </submittedName>
</protein>
<comment type="caution">
    <text evidence="1">The sequence shown here is derived from an EMBL/GenBank/DDBJ whole genome shotgun (WGS) entry which is preliminary data.</text>
</comment>
<gene>
    <name evidence="1" type="ORF">ACCI51_09765</name>
</gene>
<reference evidence="1 2" key="1">
    <citation type="submission" date="2024-08" db="EMBL/GenBank/DDBJ databases">
        <authorList>
            <person name="Ishaq N."/>
        </authorList>
    </citation>
    <scope>NUCLEOTIDE SEQUENCE [LARGE SCALE GENOMIC DNA]</scope>
    <source>
        <strain evidence="1 2">JCM 30400</strain>
    </source>
</reference>
<keyword evidence="2" id="KW-1185">Reference proteome</keyword>
<evidence type="ECO:0000313" key="2">
    <source>
        <dbReference type="Proteomes" id="UP001569414"/>
    </source>
</evidence>
<name>A0ABV4NNA6_9GAMM</name>
<dbReference type="PANTHER" id="PTHR37816:SF2">
    <property type="entry name" value="DNA TOPOLOGY MODULATION PROTEIN FLAR-RELATED PROTEIN"/>
    <property type="match status" value="1"/>
</dbReference>